<dbReference type="CDD" id="cd03801">
    <property type="entry name" value="GT4_PimA-like"/>
    <property type="match status" value="1"/>
</dbReference>
<feature type="domain" description="Glycosyl transferase family 1" evidence="1">
    <location>
        <begin position="150"/>
        <end position="312"/>
    </location>
</feature>
<gene>
    <name evidence="3" type="ORF">GCM10011517_04180</name>
</gene>
<reference evidence="3" key="2">
    <citation type="submission" date="2020-09" db="EMBL/GenBank/DDBJ databases">
        <authorList>
            <person name="Sun Q."/>
            <person name="Zhou Y."/>
        </authorList>
    </citation>
    <scope>NUCLEOTIDE SEQUENCE</scope>
    <source>
        <strain evidence="3">CGMCC 1.16012</strain>
    </source>
</reference>
<evidence type="ECO:0000313" key="3">
    <source>
        <dbReference type="EMBL" id="GGE39651.1"/>
    </source>
</evidence>
<proteinExistence type="predicted"/>
<name>A0A917EH93_9RHOB</name>
<sequence>METYCLRLTEQLQKHCELDIIALPGEVNGESPSGGKLFFFGLRTAVRLALVRRKADVTHIADMASWPLGAIAVWSGKTRRVVLSAHGSDVRYALRNGWRCRLYRKYLGFCRRLLRDATFIANSKATADALDQLGFQQVCIIPLAAQSVEQAAPPNPKRYILFAGRILPQKGLSWFIEYVLPQLPHDISLRVAGTVWDKKEAACLEVDRVKHMGALDFEALQIAYRDALCVILPNLIADEGYVEGFGLAAPEASAAGAVVLAADSGGLKDAVIHGETGFLLPGEDEQAWADKIQAIAEWDTAKRDTFIEQSQQTCRIYFSWERVAQATLALYSKSGHRSQRLTAQTEN</sequence>
<accession>A0A917EH93</accession>
<dbReference type="SUPFAM" id="SSF53756">
    <property type="entry name" value="UDP-Glycosyltransferase/glycogen phosphorylase"/>
    <property type="match status" value="1"/>
</dbReference>
<dbReference type="Pfam" id="PF13439">
    <property type="entry name" value="Glyco_transf_4"/>
    <property type="match status" value="1"/>
</dbReference>
<reference evidence="3" key="1">
    <citation type="journal article" date="2014" name="Int. J. Syst. Evol. Microbiol.">
        <title>Complete genome sequence of Corynebacterium casei LMG S-19264T (=DSM 44701T), isolated from a smear-ripened cheese.</title>
        <authorList>
            <consortium name="US DOE Joint Genome Institute (JGI-PGF)"/>
            <person name="Walter F."/>
            <person name="Albersmeier A."/>
            <person name="Kalinowski J."/>
            <person name="Ruckert C."/>
        </authorList>
    </citation>
    <scope>NUCLEOTIDE SEQUENCE</scope>
    <source>
        <strain evidence="3">CGMCC 1.16012</strain>
    </source>
</reference>
<keyword evidence="4" id="KW-1185">Reference proteome</keyword>
<dbReference type="AlphaFoldDB" id="A0A917EH93"/>
<dbReference type="Pfam" id="PF00534">
    <property type="entry name" value="Glycos_transf_1"/>
    <property type="match status" value="1"/>
</dbReference>
<dbReference type="RefSeq" id="WP_095596657.1">
    <property type="nucleotide sequence ID" value="NZ_BMKN01000001.1"/>
</dbReference>
<evidence type="ECO:0000259" key="1">
    <source>
        <dbReference type="Pfam" id="PF00534"/>
    </source>
</evidence>
<dbReference type="InterPro" id="IPR028098">
    <property type="entry name" value="Glyco_trans_4-like_N"/>
</dbReference>
<dbReference type="PANTHER" id="PTHR45947:SF3">
    <property type="entry name" value="SULFOQUINOVOSYL TRANSFERASE SQD2"/>
    <property type="match status" value="1"/>
</dbReference>
<feature type="domain" description="Glycosyltransferase subfamily 4-like N-terminal" evidence="2">
    <location>
        <begin position="1"/>
        <end position="142"/>
    </location>
</feature>
<dbReference type="Gene3D" id="3.40.50.2000">
    <property type="entry name" value="Glycogen Phosphorylase B"/>
    <property type="match status" value="2"/>
</dbReference>
<dbReference type="InterPro" id="IPR001296">
    <property type="entry name" value="Glyco_trans_1"/>
</dbReference>
<comment type="caution">
    <text evidence="3">The sequence shown here is derived from an EMBL/GenBank/DDBJ whole genome shotgun (WGS) entry which is preliminary data.</text>
</comment>
<dbReference type="EMBL" id="BMKN01000001">
    <property type="protein sequence ID" value="GGE39651.1"/>
    <property type="molecule type" value="Genomic_DNA"/>
</dbReference>
<protein>
    <submittedName>
        <fullName evidence="3">Glycoside hydrolase</fullName>
    </submittedName>
</protein>
<dbReference type="Proteomes" id="UP000606730">
    <property type="component" value="Unassembled WGS sequence"/>
</dbReference>
<evidence type="ECO:0000313" key="4">
    <source>
        <dbReference type="Proteomes" id="UP000606730"/>
    </source>
</evidence>
<organism evidence="3 4">
    <name type="scientific">Actibacterium pelagium</name>
    <dbReference type="NCBI Taxonomy" id="2029103"/>
    <lineage>
        <taxon>Bacteria</taxon>
        <taxon>Pseudomonadati</taxon>
        <taxon>Pseudomonadota</taxon>
        <taxon>Alphaproteobacteria</taxon>
        <taxon>Rhodobacterales</taxon>
        <taxon>Roseobacteraceae</taxon>
        <taxon>Actibacterium</taxon>
    </lineage>
</organism>
<dbReference type="PANTHER" id="PTHR45947">
    <property type="entry name" value="SULFOQUINOVOSYL TRANSFERASE SQD2"/>
    <property type="match status" value="1"/>
</dbReference>
<evidence type="ECO:0000259" key="2">
    <source>
        <dbReference type="Pfam" id="PF13439"/>
    </source>
</evidence>
<dbReference type="InterPro" id="IPR050194">
    <property type="entry name" value="Glycosyltransferase_grp1"/>
</dbReference>
<dbReference type="GO" id="GO:0016787">
    <property type="term" value="F:hydrolase activity"/>
    <property type="evidence" value="ECO:0007669"/>
    <property type="project" value="UniProtKB-KW"/>
</dbReference>
<dbReference type="OrthoDB" id="5443996at2"/>
<keyword evidence="3" id="KW-0378">Hydrolase</keyword>
<dbReference type="GO" id="GO:0016757">
    <property type="term" value="F:glycosyltransferase activity"/>
    <property type="evidence" value="ECO:0007669"/>
    <property type="project" value="InterPro"/>
</dbReference>